<dbReference type="Gene3D" id="2.60.120.10">
    <property type="entry name" value="Jelly Rolls"/>
    <property type="match status" value="1"/>
</dbReference>
<dbReference type="STRING" id="373672.SAMN05421785_11732"/>
<feature type="domain" description="Cyclic nucleotide-binding" evidence="1">
    <location>
        <begin position="31"/>
        <end position="117"/>
    </location>
</feature>
<gene>
    <name evidence="2" type="ORF">SAMN05421785_11732</name>
</gene>
<organism evidence="2 3">
    <name type="scientific">Chryseobacterium gambrini</name>
    <dbReference type="NCBI Taxonomy" id="373672"/>
    <lineage>
        <taxon>Bacteria</taxon>
        <taxon>Pseudomonadati</taxon>
        <taxon>Bacteroidota</taxon>
        <taxon>Flavobacteriia</taxon>
        <taxon>Flavobacteriales</taxon>
        <taxon>Weeksellaceae</taxon>
        <taxon>Chryseobacterium group</taxon>
        <taxon>Chryseobacterium</taxon>
    </lineage>
</organism>
<accession>A0A1N7QT09</accession>
<reference evidence="2 3" key="1">
    <citation type="submission" date="2017-01" db="EMBL/GenBank/DDBJ databases">
        <authorList>
            <person name="Mah S.A."/>
            <person name="Swanson W.J."/>
            <person name="Moy G.W."/>
            <person name="Vacquier V.D."/>
        </authorList>
    </citation>
    <scope>NUCLEOTIDE SEQUENCE [LARGE SCALE GENOMIC DNA]</scope>
    <source>
        <strain evidence="2 3">DSM 18014</strain>
    </source>
</reference>
<dbReference type="EMBL" id="FTOV01000017">
    <property type="protein sequence ID" value="SIT25948.1"/>
    <property type="molecule type" value="Genomic_DNA"/>
</dbReference>
<dbReference type="Pfam" id="PF00027">
    <property type="entry name" value="cNMP_binding"/>
    <property type="match status" value="1"/>
</dbReference>
<protein>
    <submittedName>
        <fullName evidence="2">cAMP-binding domain of CRP or a regulatory subunit of cAMP-dependent protein kinases</fullName>
    </submittedName>
</protein>
<evidence type="ECO:0000313" key="3">
    <source>
        <dbReference type="Proteomes" id="UP000185781"/>
    </source>
</evidence>
<keyword evidence="2" id="KW-0418">Kinase</keyword>
<name>A0A1N7QT09_9FLAO</name>
<evidence type="ECO:0000313" key="2">
    <source>
        <dbReference type="EMBL" id="SIT25948.1"/>
    </source>
</evidence>
<evidence type="ECO:0000259" key="1">
    <source>
        <dbReference type="Pfam" id="PF00027"/>
    </source>
</evidence>
<dbReference type="InterPro" id="IPR018490">
    <property type="entry name" value="cNMP-bd_dom_sf"/>
</dbReference>
<dbReference type="InterPro" id="IPR000595">
    <property type="entry name" value="cNMP-bd_dom"/>
</dbReference>
<dbReference type="InterPro" id="IPR014710">
    <property type="entry name" value="RmlC-like_jellyroll"/>
</dbReference>
<dbReference type="Proteomes" id="UP000185781">
    <property type="component" value="Unassembled WGS sequence"/>
</dbReference>
<dbReference type="CDD" id="cd00038">
    <property type="entry name" value="CAP_ED"/>
    <property type="match status" value="1"/>
</dbReference>
<dbReference type="OrthoDB" id="663011at2"/>
<proteinExistence type="predicted"/>
<keyword evidence="2" id="KW-0808">Transferase</keyword>
<dbReference type="AlphaFoldDB" id="A0A1N7QT09"/>
<dbReference type="GO" id="GO:0016301">
    <property type="term" value="F:kinase activity"/>
    <property type="evidence" value="ECO:0007669"/>
    <property type="project" value="UniProtKB-KW"/>
</dbReference>
<dbReference type="SUPFAM" id="SSF51206">
    <property type="entry name" value="cAMP-binding domain-like"/>
    <property type="match status" value="1"/>
</dbReference>
<sequence length="189" mass="21657">MDTSLRQIIKKTISISDSDLDFMVSLFNPLSLKKGDYFLEIGKRCDQVAFIKTGMLRIFYPNAKGEETTCYFSLPDEFVTSFSSFTTQNLSTENIQAILPTELFTIRKQDLETLYQKIPAAQEFGRLAAENLAIIMEKRISLFLNNSADERYQFLLKNNSILIQTVPLQYLASYLGMSPQHLSRLRRGV</sequence>